<dbReference type="PANTHER" id="PTHR19229">
    <property type="entry name" value="ATP-BINDING CASSETTE TRANSPORTER SUBFAMILY A ABCA"/>
    <property type="match status" value="1"/>
</dbReference>
<dbReference type="GO" id="GO:0016020">
    <property type="term" value="C:membrane"/>
    <property type="evidence" value="ECO:0007669"/>
    <property type="project" value="InterPro"/>
</dbReference>
<gene>
    <name evidence="3" type="ORF">PoB_001105400</name>
</gene>
<evidence type="ECO:0000313" key="4">
    <source>
        <dbReference type="Proteomes" id="UP000735302"/>
    </source>
</evidence>
<dbReference type="GO" id="GO:0140359">
    <property type="term" value="F:ABC-type transporter activity"/>
    <property type="evidence" value="ECO:0007669"/>
    <property type="project" value="InterPro"/>
</dbReference>
<organism evidence="3 4">
    <name type="scientific">Plakobranchus ocellatus</name>
    <dbReference type="NCBI Taxonomy" id="259542"/>
    <lineage>
        <taxon>Eukaryota</taxon>
        <taxon>Metazoa</taxon>
        <taxon>Spiralia</taxon>
        <taxon>Lophotrochozoa</taxon>
        <taxon>Mollusca</taxon>
        <taxon>Gastropoda</taxon>
        <taxon>Heterobranchia</taxon>
        <taxon>Euthyneura</taxon>
        <taxon>Panpulmonata</taxon>
        <taxon>Sacoglossa</taxon>
        <taxon>Placobranchoidea</taxon>
        <taxon>Plakobranchidae</taxon>
        <taxon>Plakobranchus</taxon>
    </lineage>
</organism>
<dbReference type="EMBL" id="BLXT01001319">
    <property type="protein sequence ID" value="GFN84548.1"/>
    <property type="molecule type" value="Genomic_DNA"/>
</dbReference>
<dbReference type="Proteomes" id="UP000735302">
    <property type="component" value="Unassembled WGS sequence"/>
</dbReference>
<evidence type="ECO:0000259" key="2">
    <source>
        <dbReference type="Pfam" id="PF00005"/>
    </source>
</evidence>
<feature type="region of interest" description="Disordered" evidence="1">
    <location>
        <begin position="1"/>
        <end position="23"/>
    </location>
</feature>
<dbReference type="GO" id="GO:0005524">
    <property type="term" value="F:ATP binding"/>
    <property type="evidence" value="ECO:0007669"/>
    <property type="project" value="InterPro"/>
</dbReference>
<name>A0AAV3YRE3_9GAST</name>
<reference evidence="3 4" key="1">
    <citation type="journal article" date="2021" name="Elife">
        <title>Chloroplast acquisition without the gene transfer in kleptoplastic sea slugs, Plakobranchus ocellatus.</title>
        <authorList>
            <person name="Maeda T."/>
            <person name="Takahashi S."/>
            <person name="Yoshida T."/>
            <person name="Shimamura S."/>
            <person name="Takaki Y."/>
            <person name="Nagai Y."/>
            <person name="Toyoda A."/>
            <person name="Suzuki Y."/>
            <person name="Arimoto A."/>
            <person name="Ishii H."/>
            <person name="Satoh N."/>
            <person name="Nishiyama T."/>
            <person name="Hasebe M."/>
            <person name="Maruyama T."/>
            <person name="Minagawa J."/>
            <person name="Obokata J."/>
            <person name="Shigenobu S."/>
        </authorList>
    </citation>
    <scope>NUCLEOTIDE SEQUENCE [LARGE SCALE GENOMIC DNA]</scope>
</reference>
<feature type="domain" description="ABC transporter" evidence="2">
    <location>
        <begin position="71"/>
        <end position="189"/>
    </location>
</feature>
<protein>
    <recommendedName>
        <fullName evidence="2">ABC transporter domain-containing protein</fullName>
    </recommendedName>
</protein>
<dbReference type="PANTHER" id="PTHR19229:SF260">
    <property type="entry name" value="ABC TRANSPORTER DOMAIN-CONTAINING PROTEIN"/>
    <property type="match status" value="1"/>
</dbReference>
<dbReference type="Gene3D" id="3.40.50.300">
    <property type="entry name" value="P-loop containing nucleotide triphosphate hydrolases"/>
    <property type="match status" value="1"/>
</dbReference>
<keyword evidence="4" id="KW-1185">Reference proteome</keyword>
<dbReference type="Pfam" id="PF00005">
    <property type="entry name" value="ABC_tran"/>
    <property type="match status" value="1"/>
</dbReference>
<dbReference type="InterPro" id="IPR027417">
    <property type="entry name" value="P-loop_NTPase"/>
</dbReference>
<feature type="compositionally biased region" description="Gly residues" evidence="1">
    <location>
        <begin position="12"/>
        <end position="23"/>
    </location>
</feature>
<comment type="caution">
    <text evidence="3">The sequence shown here is derived from an EMBL/GenBank/DDBJ whole genome shotgun (WGS) entry which is preliminary data.</text>
</comment>
<dbReference type="GO" id="GO:0005319">
    <property type="term" value="F:lipid transporter activity"/>
    <property type="evidence" value="ECO:0007669"/>
    <property type="project" value="TreeGrafter"/>
</dbReference>
<evidence type="ECO:0000313" key="3">
    <source>
        <dbReference type="EMBL" id="GFN84548.1"/>
    </source>
</evidence>
<dbReference type="GO" id="GO:0016887">
    <property type="term" value="F:ATP hydrolysis activity"/>
    <property type="evidence" value="ECO:0007669"/>
    <property type="project" value="InterPro"/>
</dbReference>
<sequence length="283" mass="31236">MRSKKSNEGDGTDGGAKAIGGAGRAMEAVELLESRSNRKSRKNNEDTHQPVINLKNVWKISNKQEEQKRDLKRVTFRVFGGQCFGILGCQGSGKRALLEILVGLRKPDAGKVTVRSDPTLTLSGQKLNAGLAYCPKKSGLMPQLTTRETLVLFGILRGAALSKLNSEIYSLLTWFGLEDQADRPCARLSPEICEALCTEVAILRSGMITIVKPLGEQLQDPGFEGSNFCQGYLVRMLFETGEKDLQVKQEEFFNHVATKIFEVEVRAQLTPHNLYGGSWMKTA</sequence>
<dbReference type="SUPFAM" id="SSF52540">
    <property type="entry name" value="P-loop containing nucleoside triphosphate hydrolases"/>
    <property type="match status" value="1"/>
</dbReference>
<accession>A0AAV3YRE3</accession>
<proteinExistence type="predicted"/>
<dbReference type="AlphaFoldDB" id="A0AAV3YRE3"/>
<evidence type="ECO:0000256" key="1">
    <source>
        <dbReference type="SAM" id="MobiDB-lite"/>
    </source>
</evidence>
<dbReference type="InterPro" id="IPR003439">
    <property type="entry name" value="ABC_transporter-like_ATP-bd"/>
</dbReference>
<dbReference type="InterPro" id="IPR026082">
    <property type="entry name" value="ABCA"/>
</dbReference>